<organism evidence="7 8">
    <name type="scientific">Streptomyces violaceolatus</name>
    <dbReference type="NCBI Taxonomy" id="67378"/>
    <lineage>
        <taxon>Bacteria</taxon>
        <taxon>Bacillati</taxon>
        <taxon>Actinomycetota</taxon>
        <taxon>Actinomycetes</taxon>
        <taxon>Kitasatosporales</taxon>
        <taxon>Streptomycetaceae</taxon>
        <taxon>Streptomyces</taxon>
        <taxon>Streptomyces violaceoruber group</taxon>
    </lineage>
</organism>
<dbReference type="RefSeq" id="WP_030864340.1">
    <property type="nucleotide sequence ID" value="NZ_BAAASK010000005.1"/>
</dbReference>
<dbReference type="SMART" id="SM00382">
    <property type="entry name" value="AAA"/>
    <property type="match status" value="1"/>
</dbReference>
<dbReference type="Proteomes" id="UP001499989">
    <property type="component" value="Unassembled WGS sequence"/>
</dbReference>
<dbReference type="Pfam" id="PF00005">
    <property type="entry name" value="ABC_tran"/>
    <property type="match status" value="1"/>
</dbReference>
<evidence type="ECO:0000256" key="1">
    <source>
        <dbReference type="ARBA" id="ARBA00005417"/>
    </source>
</evidence>
<sequence length="328" mass="35250">MSTDATDTPAPAPTATPMPTHAGPLLELDGLRKEFGGRHPNVAVDDVSLEVREGETMALVGESGCGKTTLTRLLLGLLEPTAGSVRFDGQDLAALTASQLRGVRRQMQVVLQDPYSSMNPRMRITDIVAEPLVTHDPEARGRRARARNRQRVGELLEAVGLDAGIQDRYPHEFSGGQRQRVSIARALALHPRLLVLDEPTSALDVSVQATVLDLLADLQQRLGLTYVFVSHNLAVVAQVADRVAVMSRGSLVEVGEAAAVLRTPRHPYTRQLLDAVPVLDPRRGRRAAARASAPTDGPTDDTTDDTTDGPTDDTTDDTTDAPTDEASR</sequence>
<evidence type="ECO:0000313" key="7">
    <source>
        <dbReference type="EMBL" id="GAA2679501.1"/>
    </source>
</evidence>
<evidence type="ECO:0000256" key="4">
    <source>
        <dbReference type="ARBA" id="ARBA00022840"/>
    </source>
</evidence>
<dbReference type="PROSITE" id="PS00211">
    <property type="entry name" value="ABC_TRANSPORTER_1"/>
    <property type="match status" value="1"/>
</dbReference>
<evidence type="ECO:0000256" key="5">
    <source>
        <dbReference type="SAM" id="MobiDB-lite"/>
    </source>
</evidence>
<dbReference type="InterPro" id="IPR003593">
    <property type="entry name" value="AAA+_ATPase"/>
</dbReference>
<accession>A0ABN3SKB7</accession>
<feature type="region of interest" description="Disordered" evidence="5">
    <location>
        <begin position="1"/>
        <end position="23"/>
    </location>
</feature>
<dbReference type="CDD" id="cd03257">
    <property type="entry name" value="ABC_NikE_OppD_transporters"/>
    <property type="match status" value="1"/>
</dbReference>
<dbReference type="Pfam" id="PF08352">
    <property type="entry name" value="oligo_HPY"/>
    <property type="match status" value="1"/>
</dbReference>
<comment type="similarity">
    <text evidence="1">Belongs to the ABC transporter superfamily.</text>
</comment>
<reference evidence="7 8" key="1">
    <citation type="journal article" date="2019" name="Int. J. Syst. Evol. Microbiol.">
        <title>The Global Catalogue of Microorganisms (GCM) 10K type strain sequencing project: providing services to taxonomists for standard genome sequencing and annotation.</title>
        <authorList>
            <consortium name="The Broad Institute Genomics Platform"/>
            <consortium name="The Broad Institute Genome Sequencing Center for Infectious Disease"/>
            <person name="Wu L."/>
            <person name="Ma J."/>
        </authorList>
    </citation>
    <scope>NUCLEOTIDE SEQUENCE [LARGE SCALE GENOMIC DNA]</scope>
    <source>
        <strain evidence="7 8">JCM 4531</strain>
    </source>
</reference>
<name>A0ABN3SKB7_9ACTN</name>
<keyword evidence="4 7" id="KW-0067">ATP-binding</keyword>
<dbReference type="InterPro" id="IPR050319">
    <property type="entry name" value="ABC_transp_ATP-bind"/>
</dbReference>
<dbReference type="GO" id="GO:0005524">
    <property type="term" value="F:ATP binding"/>
    <property type="evidence" value="ECO:0007669"/>
    <property type="project" value="UniProtKB-KW"/>
</dbReference>
<dbReference type="Gene3D" id="3.40.50.300">
    <property type="entry name" value="P-loop containing nucleotide triphosphate hydrolases"/>
    <property type="match status" value="1"/>
</dbReference>
<dbReference type="InterPro" id="IPR003439">
    <property type="entry name" value="ABC_transporter-like_ATP-bd"/>
</dbReference>
<dbReference type="EMBL" id="BAAASK010000005">
    <property type="protein sequence ID" value="GAA2679501.1"/>
    <property type="molecule type" value="Genomic_DNA"/>
</dbReference>
<evidence type="ECO:0000259" key="6">
    <source>
        <dbReference type="PROSITE" id="PS50893"/>
    </source>
</evidence>
<feature type="domain" description="ABC transporter" evidence="6">
    <location>
        <begin position="26"/>
        <end position="273"/>
    </location>
</feature>
<evidence type="ECO:0000256" key="3">
    <source>
        <dbReference type="ARBA" id="ARBA00022741"/>
    </source>
</evidence>
<feature type="compositionally biased region" description="Acidic residues" evidence="5">
    <location>
        <begin position="298"/>
        <end position="328"/>
    </location>
</feature>
<protein>
    <submittedName>
        <fullName evidence="7">ATP-binding cassette domain-containing protein</fullName>
    </submittedName>
</protein>
<gene>
    <name evidence="7" type="ORF">GCM10010310_25610</name>
</gene>
<comment type="caution">
    <text evidence="7">The sequence shown here is derived from an EMBL/GenBank/DDBJ whole genome shotgun (WGS) entry which is preliminary data.</text>
</comment>
<dbReference type="InterPro" id="IPR017871">
    <property type="entry name" value="ABC_transporter-like_CS"/>
</dbReference>
<evidence type="ECO:0000256" key="2">
    <source>
        <dbReference type="ARBA" id="ARBA00022448"/>
    </source>
</evidence>
<proteinExistence type="inferred from homology"/>
<feature type="region of interest" description="Disordered" evidence="5">
    <location>
        <begin position="277"/>
        <end position="328"/>
    </location>
</feature>
<dbReference type="InterPro" id="IPR013563">
    <property type="entry name" value="Oligopep_ABC_C"/>
</dbReference>
<keyword evidence="3" id="KW-0547">Nucleotide-binding</keyword>
<dbReference type="InterPro" id="IPR027417">
    <property type="entry name" value="P-loop_NTPase"/>
</dbReference>
<keyword evidence="8" id="KW-1185">Reference proteome</keyword>
<dbReference type="SUPFAM" id="SSF52540">
    <property type="entry name" value="P-loop containing nucleoside triphosphate hydrolases"/>
    <property type="match status" value="1"/>
</dbReference>
<dbReference type="PROSITE" id="PS50893">
    <property type="entry name" value="ABC_TRANSPORTER_2"/>
    <property type="match status" value="1"/>
</dbReference>
<keyword evidence="2" id="KW-0813">Transport</keyword>
<dbReference type="PANTHER" id="PTHR43776">
    <property type="entry name" value="TRANSPORT ATP-BINDING PROTEIN"/>
    <property type="match status" value="1"/>
</dbReference>
<evidence type="ECO:0000313" key="8">
    <source>
        <dbReference type="Proteomes" id="UP001499989"/>
    </source>
</evidence>
<dbReference type="PANTHER" id="PTHR43776:SF7">
    <property type="entry name" value="D,D-DIPEPTIDE TRANSPORT ATP-BINDING PROTEIN DDPF-RELATED"/>
    <property type="match status" value="1"/>
</dbReference>